<evidence type="ECO:0000256" key="1">
    <source>
        <dbReference type="SAM" id="MobiDB-lite"/>
    </source>
</evidence>
<protein>
    <submittedName>
        <fullName evidence="2">Uncharacterized protein</fullName>
    </submittedName>
</protein>
<organism evidence="2 3">
    <name type="scientific">Hallerella succinigenes</name>
    <dbReference type="NCBI Taxonomy" id="1896222"/>
    <lineage>
        <taxon>Bacteria</taxon>
        <taxon>Pseudomonadati</taxon>
        <taxon>Fibrobacterota</taxon>
        <taxon>Fibrobacteria</taxon>
        <taxon>Fibrobacterales</taxon>
        <taxon>Fibrobacteraceae</taxon>
        <taxon>Hallerella</taxon>
    </lineage>
</organism>
<dbReference type="RefSeq" id="WP_100424497.1">
    <property type="nucleotide sequence ID" value="NZ_PGEX01000001.1"/>
</dbReference>
<accession>A0A2M9A425</accession>
<dbReference type="PANTHER" id="PTHR23216">
    <property type="entry name" value="NUCLEOLAR AND COILED-BODY PHOSPHOPROTEIN 1"/>
    <property type="match status" value="1"/>
</dbReference>
<evidence type="ECO:0000313" key="2">
    <source>
        <dbReference type="EMBL" id="PJJ40408.1"/>
    </source>
</evidence>
<dbReference type="EMBL" id="PGEX01000001">
    <property type="protein sequence ID" value="PJJ40408.1"/>
    <property type="molecule type" value="Genomic_DNA"/>
</dbReference>
<dbReference type="Proteomes" id="UP000231134">
    <property type="component" value="Unassembled WGS sequence"/>
</dbReference>
<feature type="compositionally biased region" description="Low complexity" evidence="1">
    <location>
        <begin position="396"/>
        <end position="453"/>
    </location>
</feature>
<dbReference type="InterPro" id="IPR039191">
    <property type="entry name" value="Nopp140-like"/>
</dbReference>
<feature type="region of interest" description="Disordered" evidence="1">
    <location>
        <begin position="78"/>
        <end position="104"/>
    </location>
</feature>
<sequence>MKTFTLKAATAGAALLGIIACGDDSSSSSKTDIFSTKDNLPECTEKIAGDTLYVESDSADYFCEDGEWVIVADTTGTDTSATDSSDVSSSSGKNPSSSSADSSAADTLLSSSASDSLSSSSSTEASSSSEAASSSSALPIEMLKTCSDSITTISLYAIGDSLVLNVPWQLKWSAYTNADKRLASYSECLVSASRVMDSAYVCKNEWIQCTAYQYGFHVDAKCDSSLALSPWGIYEYKGLKTDLSVAYMSGLMDSQLCTYSNSIVYGCLADNLTRAELTFVNGKKWYFDIKSTKWYSDSDSLTAFNNAVLAISTAIDNDDFTKVQSLTGLKASDPYMEFFKKGGKVTSSSNGDARFSIEGFENRSFIEPLIQSDCEDINKHWLSKIPLTLTPAVSSSSAKSSSSSAQSSSSVSSSSVASSSSAVSSSSTESSSSSAVSSSSAESSSSESSSSSAPTVFNDENLDFLAGLASFTKDEGASSADTAVWAAQQSFLSSQGTKLTTFTNSLSSGLSDAGYASVSESAATQTYGLQKGGSTYLVIIEKSVDTKQITINITAKKIEG</sequence>
<dbReference type="PROSITE" id="PS51257">
    <property type="entry name" value="PROKAR_LIPOPROTEIN"/>
    <property type="match status" value="1"/>
</dbReference>
<dbReference type="OrthoDB" id="9760902at2"/>
<name>A0A2M9A425_9BACT</name>
<proteinExistence type="predicted"/>
<gene>
    <name evidence="2" type="ORF">BGX16_0329</name>
</gene>
<keyword evidence="3" id="KW-1185">Reference proteome</keyword>
<reference evidence="2 3" key="1">
    <citation type="submission" date="2017-11" db="EMBL/GenBank/DDBJ databases">
        <title>Animal gut microbial communities from fecal samples from Wisconsin, USA.</title>
        <authorList>
            <person name="Neumann A."/>
        </authorList>
    </citation>
    <scope>NUCLEOTIDE SEQUENCE [LARGE SCALE GENOMIC DNA]</scope>
    <source>
        <strain evidence="2 3">UWS3</strain>
    </source>
</reference>
<evidence type="ECO:0000313" key="3">
    <source>
        <dbReference type="Proteomes" id="UP000231134"/>
    </source>
</evidence>
<feature type="region of interest" description="Disordered" evidence="1">
    <location>
        <begin position="396"/>
        <end position="454"/>
    </location>
</feature>
<comment type="caution">
    <text evidence="2">The sequence shown here is derived from an EMBL/GenBank/DDBJ whole genome shotgun (WGS) entry which is preliminary data.</text>
</comment>
<dbReference type="AlphaFoldDB" id="A0A2M9A425"/>
<dbReference type="PANTHER" id="PTHR23216:SF1">
    <property type="entry name" value="NUCLEOLAR AND COILED-BODY PHOSPHOPROTEIN 1"/>
    <property type="match status" value="1"/>
</dbReference>